<comment type="caution">
    <text evidence="3">The sequence shown here is derived from an EMBL/GenBank/DDBJ whole genome shotgun (WGS) entry which is preliminary data.</text>
</comment>
<gene>
    <name evidence="3" type="ORF">ACFOW6_12465</name>
</gene>
<evidence type="ECO:0000313" key="4">
    <source>
        <dbReference type="Proteomes" id="UP001595799"/>
    </source>
</evidence>
<feature type="domain" description="Smr" evidence="2">
    <location>
        <begin position="111"/>
        <end position="194"/>
    </location>
</feature>
<dbReference type="Pfam" id="PF01713">
    <property type="entry name" value="Smr"/>
    <property type="match status" value="1"/>
</dbReference>
<dbReference type="Proteomes" id="UP001595799">
    <property type="component" value="Unassembled WGS sequence"/>
</dbReference>
<dbReference type="SUPFAM" id="SSF160443">
    <property type="entry name" value="SMR domain-like"/>
    <property type="match status" value="1"/>
</dbReference>
<dbReference type="RefSeq" id="WP_382422705.1">
    <property type="nucleotide sequence ID" value="NZ_JBHSCW010000007.1"/>
</dbReference>
<accession>A0ABV8UP74</accession>
<name>A0ABV8UP74_9PROT</name>
<dbReference type="InterPro" id="IPR036063">
    <property type="entry name" value="Smr_dom_sf"/>
</dbReference>
<evidence type="ECO:0000256" key="1">
    <source>
        <dbReference type="SAM" id="MobiDB-lite"/>
    </source>
</evidence>
<keyword evidence="4" id="KW-1185">Reference proteome</keyword>
<dbReference type="Gene3D" id="3.30.1370.110">
    <property type="match status" value="1"/>
</dbReference>
<dbReference type="PROSITE" id="PS50828">
    <property type="entry name" value="SMR"/>
    <property type="match status" value="1"/>
</dbReference>
<organism evidence="3 4">
    <name type="scientific">Fodinicurvata halophila</name>
    <dbReference type="NCBI Taxonomy" id="1419723"/>
    <lineage>
        <taxon>Bacteria</taxon>
        <taxon>Pseudomonadati</taxon>
        <taxon>Pseudomonadota</taxon>
        <taxon>Alphaproteobacteria</taxon>
        <taxon>Rhodospirillales</taxon>
        <taxon>Rhodovibrionaceae</taxon>
        <taxon>Fodinicurvata</taxon>
    </lineage>
</organism>
<evidence type="ECO:0000313" key="3">
    <source>
        <dbReference type="EMBL" id="MFC4352354.1"/>
    </source>
</evidence>
<feature type="region of interest" description="Disordered" evidence="1">
    <location>
        <begin position="20"/>
        <end position="90"/>
    </location>
</feature>
<reference evidence="4" key="1">
    <citation type="journal article" date="2019" name="Int. J. Syst. Evol. Microbiol.">
        <title>The Global Catalogue of Microorganisms (GCM) 10K type strain sequencing project: providing services to taxonomists for standard genome sequencing and annotation.</title>
        <authorList>
            <consortium name="The Broad Institute Genomics Platform"/>
            <consortium name="The Broad Institute Genome Sequencing Center for Infectious Disease"/>
            <person name="Wu L."/>
            <person name="Ma J."/>
        </authorList>
    </citation>
    <scope>NUCLEOTIDE SEQUENCE [LARGE SCALE GENOMIC DNA]</scope>
    <source>
        <strain evidence="4">CECT 8472</strain>
    </source>
</reference>
<dbReference type="PANTHER" id="PTHR35562:SF2">
    <property type="entry name" value="DNA ENDONUCLEASE SMRA-RELATED"/>
    <property type="match status" value="1"/>
</dbReference>
<protein>
    <submittedName>
        <fullName evidence="3">Smr/MutS family protein</fullName>
    </submittedName>
</protein>
<dbReference type="InterPro" id="IPR002625">
    <property type="entry name" value="Smr_dom"/>
</dbReference>
<evidence type="ECO:0000259" key="2">
    <source>
        <dbReference type="PROSITE" id="PS50828"/>
    </source>
</evidence>
<dbReference type="EMBL" id="JBHSCW010000007">
    <property type="protein sequence ID" value="MFC4352354.1"/>
    <property type="molecule type" value="Genomic_DNA"/>
</dbReference>
<dbReference type="SMART" id="SM00463">
    <property type="entry name" value="SMR"/>
    <property type="match status" value="1"/>
</dbReference>
<sequence>MSGRGKTGLSREEARLWKHVVRDARPLPGRARLKGSVAHPGQEDRDNQASETSSSDETAGKAKMPSSLPPRKVAPKRSQSTPELSHGMMAGIDRRSAERMRRGKMPIEARLDLHGLDQQKAHGELDGFLARAQAQGLRCVLVITGKGRFSDEGGVLRKQVPKWLNLSANRNRVLAFDYARPQHGGSGALYVLLRRQRETGERGS</sequence>
<dbReference type="PANTHER" id="PTHR35562">
    <property type="entry name" value="DNA ENDONUCLEASE SMRA-RELATED"/>
    <property type="match status" value="1"/>
</dbReference>
<proteinExistence type="predicted"/>